<sequence>MRKEVGVSIPSSMKTALFAAGAAVVLSLSLGAASAEARTFVSVGVGLPLFYAPPPPVVYAPPPVVYAPPPVTYAPAYEPAPAAYAPPAYAPAATQTCREYQSTIQVNGQPQQSYGTACLQPDGTWRIVQ</sequence>
<protein>
    <recommendedName>
        <fullName evidence="4">Surface antigen domain-containing protein</fullName>
    </recommendedName>
</protein>
<evidence type="ECO:0000313" key="2">
    <source>
        <dbReference type="EMBL" id="GGF25595.1"/>
    </source>
</evidence>
<comment type="caution">
    <text evidence="2">The sequence shown here is derived from an EMBL/GenBank/DDBJ whole genome shotgun (WGS) entry which is preliminary data.</text>
</comment>
<organism evidence="2 3">
    <name type="scientific">Aliidongia dinghuensis</name>
    <dbReference type="NCBI Taxonomy" id="1867774"/>
    <lineage>
        <taxon>Bacteria</taxon>
        <taxon>Pseudomonadati</taxon>
        <taxon>Pseudomonadota</taxon>
        <taxon>Alphaproteobacteria</taxon>
        <taxon>Rhodospirillales</taxon>
        <taxon>Dongiaceae</taxon>
        <taxon>Aliidongia</taxon>
    </lineage>
</organism>
<evidence type="ECO:0000256" key="1">
    <source>
        <dbReference type="SAM" id="SignalP"/>
    </source>
</evidence>
<evidence type="ECO:0008006" key="4">
    <source>
        <dbReference type="Google" id="ProtNLM"/>
    </source>
</evidence>
<accession>A0A8J2YV42</accession>
<dbReference type="AlphaFoldDB" id="A0A8J2YV42"/>
<feature type="chain" id="PRO_5035159213" description="Surface antigen domain-containing protein" evidence="1">
    <location>
        <begin position="38"/>
        <end position="129"/>
    </location>
</feature>
<keyword evidence="3" id="KW-1185">Reference proteome</keyword>
<evidence type="ECO:0000313" key="3">
    <source>
        <dbReference type="Proteomes" id="UP000646365"/>
    </source>
</evidence>
<proteinExistence type="predicted"/>
<reference evidence="2" key="2">
    <citation type="submission" date="2020-09" db="EMBL/GenBank/DDBJ databases">
        <authorList>
            <person name="Sun Q."/>
            <person name="Zhou Y."/>
        </authorList>
    </citation>
    <scope>NUCLEOTIDE SEQUENCE</scope>
    <source>
        <strain evidence="2">CGMCC 1.15725</strain>
    </source>
</reference>
<gene>
    <name evidence="2" type="ORF">GCM10011611_34590</name>
</gene>
<feature type="signal peptide" evidence="1">
    <location>
        <begin position="1"/>
        <end position="37"/>
    </location>
</feature>
<name>A0A8J2YV42_9PROT</name>
<dbReference type="EMBL" id="BMJQ01000009">
    <property type="protein sequence ID" value="GGF25595.1"/>
    <property type="molecule type" value="Genomic_DNA"/>
</dbReference>
<dbReference type="Proteomes" id="UP000646365">
    <property type="component" value="Unassembled WGS sequence"/>
</dbReference>
<reference evidence="2" key="1">
    <citation type="journal article" date="2014" name="Int. J. Syst. Evol. Microbiol.">
        <title>Complete genome sequence of Corynebacterium casei LMG S-19264T (=DSM 44701T), isolated from a smear-ripened cheese.</title>
        <authorList>
            <consortium name="US DOE Joint Genome Institute (JGI-PGF)"/>
            <person name="Walter F."/>
            <person name="Albersmeier A."/>
            <person name="Kalinowski J."/>
            <person name="Ruckert C."/>
        </authorList>
    </citation>
    <scope>NUCLEOTIDE SEQUENCE</scope>
    <source>
        <strain evidence="2">CGMCC 1.15725</strain>
    </source>
</reference>
<keyword evidence="1" id="KW-0732">Signal</keyword>